<dbReference type="Gene3D" id="1.10.357.10">
    <property type="entry name" value="Tetracycline Repressor, domain 2"/>
    <property type="match status" value="1"/>
</dbReference>
<keyword evidence="3" id="KW-0804">Transcription</keyword>
<dbReference type="PRINTS" id="PR00455">
    <property type="entry name" value="HTHTETR"/>
</dbReference>
<reference evidence="7" key="1">
    <citation type="journal article" date="2019" name="Int. J. Syst. Evol. Microbiol.">
        <title>The Global Catalogue of Microorganisms (GCM) 10K type strain sequencing project: providing services to taxonomists for standard genome sequencing and annotation.</title>
        <authorList>
            <consortium name="The Broad Institute Genomics Platform"/>
            <consortium name="The Broad Institute Genome Sequencing Center for Infectious Disease"/>
            <person name="Wu L."/>
            <person name="Ma J."/>
        </authorList>
    </citation>
    <scope>NUCLEOTIDE SEQUENCE [LARGE SCALE GENOMIC DNA]</scope>
    <source>
        <strain evidence="7">JCM 18542</strain>
    </source>
</reference>
<feature type="domain" description="HTH tetR-type" evidence="5">
    <location>
        <begin position="34"/>
        <end position="94"/>
    </location>
</feature>
<evidence type="ECO:0000256" key="2">
    <source>
        <dbReference type="ARBA" id="ARBA00023125"/>
    </source>
</evidence>
<feature type="DNA-binding region" description="H-T-H motif" evidence="4">
    <location>
        <begin position="57"/>
        <end position="76"/>
    </location>
</feature>
<dbReference type="Pfam" id="PF00440">
    <property type="entry name" value="TetR_N"/>
    <property type="match status" value="1"/>
</dbReference>
<sequence length="240" mass="26540">MTSRTASMIPVDMPWRGPAQALEVSAMVKQARAFTTRALIIKGAAIAFERYGYDGASLNEVVEAAGTTKGALYFHFKTKESLAREVITAQQRQSAAAVETIEASDATALEQIVMVCHEMARQILEDSIVRAGMRITLELSLTDSPHHPYENWITGCVRLAHRAIDEGDLREDVDAEALGHFIVSAFTGVQLFSQFQTHRADLPQRIHEMLQVLLSGLVPPRRRGRLDKILAAGWTPETET</sequence>
<dbReference type="Pfam" id="PF21935">
    <property type="entry name" value="TetR_C_45"/>
    <property type="match status" value="1"/>
</dbReference>
<dbReference type="InterPro" id="IPR050109">
    <property type="entry name" value="HTH-type_TetR-like_transc_reg"/>
</dbReference>
<accession>A0ABP9CE76</accession>
<keyword evidence="7" id="KW-1185">Reference proteome</keyword>
<dbReference type="PANTHER" id="PTHR30055:SF234">
    <property type="entry name" value="HTH-TYPE TRANSCRIPTIONAL REGULATOR BETI"/>
    <property type="match status" value="1"/>
</dbReference>
<name>A0ABP9CE76_9ACTN</name>
<evidence type="ECO:0000256" key="3">
    <source>
        <dbReference type="ARBA" id="ARBA00023163"/>
    </source>
</evidence>
<evidence type="ECO:0000259" key="5">
    <source>
        <dbReference type="PROSITE" id="PS50977"/>
    </source>
</evidence>
<dbReference type="PROSITE" id="PS50977">
    <property type="entry name" value="HTH_TETR_2"/>
    <property type="match status" value="1"/>
</dbReference>
<evidence type="ECO:0000313" key="6">
    <source>
        <dbReference type="EMBL" id="GAA4809234.1"/>
    </source>
</evidence>
<evidence type="ECO:0000256" key="4">
    <source>
        <dbReference type="PROSITE-ProRule" id="PRU00335"/>
    </source>
</evidence>
<dbReference type="InterPro" id="IPR036271">
    <property type="entry name" value="Tet_transcr_reg_TetR-rel_C_sf"/>
</dbReference>
<keyword evidence="1" id="KW-0805">Transcription regulation</keyword>
<keyword evidence="2 4" id="KW-0238">DNA-binding</keyword>
<comment type="caution">
    <text evidence="6">The sequence shown here is derived from an EMBL/GenBank/DDBJ whole genome shotgun (WGS) entry which is preliminary data.</text>
</comment>
<dbReference type="PANTHER" id="PTHR30055">
    <property type="entry name" value="HTH-TYPE TRANSCRIPTIONAL REGULATOR RUTR"/>
    <property type="match status" value="1"/>
</dbReference>
<dbReference type="InterPro" id="IPR047923">
    <property type="entry name" value="ArpA-like"/>
</dbReference>
<evidence type="ECO:0000256" key="1">
    <source>
        <dbReference type="ARBA" id="ARBA00023015"/>
    </source>
</evidence>
<dbReference type="InterPro" id="IPR054126">
    <property type="entry name" value="CprB_TetR_C"/>
</dbReference>
<dbReference type="InterPro" id="IPR009057">
    <property type="entry name" value="Homeodomain-like_sf"/>
</dbReference>
<dbReference type="NCBIfam" id="NF041196">
    <property type="entry name" value="ScbR_bind_reg"/>
    <property type="match status" value="1"/>
</dbReference>
<proteinExistence type="predicted"/>
<gene>
    <name evidence="6" type="ORF">GCM10023353_11430</name>
</gene>
<evidence type="ECO:0000313" key="7">
    <source>
        <dbReference type="Proteomes" id="UP001500839"/>
    </source>
</evidence>
<dbReference type="EMBL" id="BAABKQ010000001">
    <property type="protein sequence ID" value="GAA4809234.1"/>
    <property type="molecule type" value="Genomic_DNA"/>
</dbReference>
<dbReference type="SUPFAM" id="SSF46689">
    <property type="entry name" value="Homeodomain-like"/>
    <property type="match status" value="1"/>
</dbReference>
<organism evidence="6 7">
    <name type="scientific">Tomitella cavernea</name>
    <dbReference type="NCBI Taxonomy" id="1387982"/>
    <lineage>
        <taxon>Bacteria</taxon>
        <taxon>Bacillati</taxon>
        <taxon>Actinomycetota</taxon>
        <taxon>Actinomycetes</taxon>
        <taxon>Mycobacteriales</taxon>
        <taxon>Tomitella</taxon>
    </lineage>
</organism>
<dbReference type="SUPFAM" id="SSF48498">
    <property type="entry name" value="Tetracyclin repressor-like, C-terminal domain"/>
    <property type="match status" value="1"/>
</dbReference>
<protein>
    <submittedName>
        <fullName evidence="6">ScbR family autoregulator-binding transcription factor</fullName>
    </submittedName>
</protein>
<dbReference type="InterPro" id="IPR001647">
    <property type="entry name" value="HTH_TetR"/>
</dbReference>
<dbReference type="Proteomes" id="UP001500839">
    <property type="component" value="Unassembled WGS sequence"/>
</dbReference>